<dbReference type="Proteomes" id="UP001558713">
    <property type="component" value="Unassembled WGS sequence"/>
</dbReference>
<reference evidence="4 5" key="1">
    <citation type="submission" date="2024-04" db="EMBL/GenBank/DDBJ databases">
        <title>Genome assembly C_amara_ONT_v2.</title>
        <authorList>
            <person name="Yant L."/>
            <person name="Moore C."/>
            <person name="Slenker M."/>
        </authorList>
    </citation>
    <scope>NUCLEOTIDE SEQUENCE [LARGE SCALE GENOMIC DNA]</scope>
    <source>
        <tissue evidence="4">Leaf</tissue>
    </source>
</reference>
<keyword evidence="1" id="KW-0175">Coiled coil</keyword>
<gene>
    <name evidence="4" type="ORF">V5N11_034767</name>
</gene>
<dbReference type="AlphaFoldDB" id="A0ABD1B5K3"/>
<protein>
    <submittedName>
        <fullName evidence="4">Protein NETWORKED 2B</fullName>
    </submittedName>
</protein>
<feature type="compositionally biased region" description="Basic and acidic residues" evidence="2">
    <location>
        <begin position="38"/>
        <end position="50"/>
    </location>
</feature>
<comment type="caution">
    <text evidence="4">The sequence shown here is derived from an EMBL/GenBank/DDBJ whole genome shotgun (WGS) entry which is preliminary data.</text>
</comment>
<feature type="region of interest" description="Disordered" evidence="2">
    <location>
        <begin position="1"/>
        <end position="50"/>
    </location>
</feature>
<proteinExistence type="predicted"/>
<evidence type="ECO:0000313" key="4">
    <source>
        <dbReference type="EMBL" id="KAL1214241.1"/>
    </source>
</evidence>
<organism evidence="4 5">
    <name type="scientific">Cardamine amara subsp. amara</name>
    <dbReference type="NCBI Taxonomy" id="228776"/>
    <lineage>
        <taxon>Eukaryota</taxon>
        <taxon>Viridiplantae</taxon>
        <taxon>Streptophyta</taxon>
        <taxon>Embryophyta</taxon>
        <taxon>Tracheophyta</taxon>
        <taxon>Spermatophyta</taxon>
        <taxon>Magnoliopsida</taxon>
        <taxon>eudicotyledons</taxon>
        <taxon>Gunneridae</taxon>
        <taxon>Pentapetalae</taxon>
        <taxon>rosids</taxon>
        <taxon>malvids</taxon>
        <taxon>Brassicales</taxon>
        <taxon>Brassicaceae</taxon>
        <taxon>Cardamineae</taxon>
        <taxon>Cardamine</taxon>
    </lineage>
</organism>
<dbReference type="EMBL" id="JBANAX010000321">
    <property type="protein sequence ID" value="KAL1214241.1"/>
    <property type="molecule type" value="Genomic_DNA"/>
</dbReference>
<evidence type="ECO:0000313" key="5">
    <source>
        <dbReference type="Proteomes" id="UP001558713"/>
    </source>
</evidence>
<sequence length="324" mass="36531">MPGKNSQNLVERNQSGSVSISPSSNSSISMAPHQQGGDLKRTSERTKEDEVKVKFADIDESLRKKIPTVEEKVRGDIDAVLEENIEFWLRFSTSVHQIQKYQTSVQDLKAELSKLRIESKQQYNAGSSSNTGLASEAKPIYRHLREIRTELQLWLENSAILRDELEGRYATLCNIKDEVSRVTSQSGGTKVSDTEISRYHAAKFHGEILNMKQENKRVFNELQAGLDRARALRTEVERVVCKLEEDLGILNGTTTRTQSKSTSSSTGKPRIPLRSFLFGVKLKKYKQQKQPSSIFACVSPSPALQKQCSYIVPPVKLPQYINRS</sequence>
<dbReference type="InterPro" id="IPR056889">
    <property type="entry name" value="NET2A-D/KIP1-like_C"/>
</dbReference>
<feature type="domain" description="NET2A-D/KIP1-like C-terminal" evidence="3">
    <location>
        <begin position="70"/>
        <end position="249"/>
    </location>
</feature>
<accession>A0ABD1B5K3</accession>
<evidence type="ECO:0000259" key="3">
    <source>
        <dbReference type="Pfam" id="PF24918"/>
    </source>
</evidence>
<dbReference type="PANTHER" id="PTHR31631">
    <property type="entry name" value="PROTEIN NETWORKED 2D"/>
    <property type="match status" value="1"/>
</dbReference>
<keyword evidence="5" id="KW-1185">Reference proteome</keyword>
<feature type="compositionally biased region" description="Polar residues" evidence="2">
    <location>
        <begin position="1"/>
        <end position="14"/>
    </location>
</feature>
<evidence type="ECO:0000256" key="1">
    <source>
        <dbReference type="SAM" id="Coils"/>
    </source>
</evidence>
<evidence type="ECO:0000256" key="2">
    <source>
        <dbReference type="SAM" id="MobiDB-lite"/>
    </source>
</evidence>
<dbReference type="PANTHER" id="PTHR31631:SF3">
    <property type="entry name" value="PROTEIN NETWORKED 2B"/>
    <property type="match status" value="1"/>
</dbReference>
<name>A0ABD1B5K3_CARAN</name>
<feature type="compositionally biased region" description="Low complexity" evidence="2">
    <location>
        <begin position="15"/>
        <end position="29"/>
    </location>
</feature>
<dbReference type="Pfam" id="PF24918">
    <property type="entry name" value="NET2A_C"/>
    <property type="match status" value="1"/>
</dbReference>
<feature type="coiled-coil region" evidence="1">
    <location>
        <begin position="98"/>
        <end position="125"/>
    </location>
</feature>